<keyword evidence="1" id="KW-1133">Transmembrane helix</keyword>
<evidence type="ECO:0000313" key="2">
    <source>
        <dbReference type="EMBL" id="GFX96278.1"/>
    </source>
</evidence>
<accession>A0A8X6RJU0</accession>
<keyword evidence="3" id="KW-1185">Reference proteome</keyword>
<dbReference type="Proteomes" id="UP000887159">
    <property type="component" value="Unassembled WGS sequence"/>
</dbReference>
<comment type="caution">
    <text evidence="2">The sequence shown here is derived from an EMBL/GenBank/DDBJ whole genome shotgun (WGS) entry which is preliminary data.</text>
</comment>
<evidence type="ECO:0000256" key="1">
    <source>
        <dbReference type="SAM" id="Phobius"/>
    </source>
</evidence>
<evidence type="ECO:0000313" key="3">
    <source>
        <dbReference type="Proteomes" id="UP000887159"/>
    </source>
</evidence>
<protein>
    <submittedName>
        <fullName evidence="2">Uncharacterized protein</fullName>
    </submittedName>
</protein>
<dbReference type="AlphaFoldDB" id="A0A8X6RJU0"/>
<sequence>MSDQQLLPKSINMLWYTILYGYYGIYMLRLLNCRKDMVTQKCFIPLVINGAGQPYPTDLLMEMIFQTREYSMTINYSPPSDKEIIVHTSHVFPGQRMPTEAHQLPCTNN</sequence>
<dbReference type="EMBL" id="BMAU01021190">
    <property type="protein sequence ID" value="GFX96278.1"/>
    <property type="molecule type" value="Genomic_DNA"/>
</dbReference>
<gene>
    <name evidence="2" type="ORF">TNCV_2291661</name>
</gene>
<keyword evidence="1" id="KW-0812">Transmembrane</keyword>
<feature type="transmembrane region" description="Helical" evidence="1">
    <location>
        <begin position="13"/>
        <end position="31"/>
    </location>
</feature>
<proteinExistence type="predicted"/>
<name>A0A8X6RJU0_TRICX</name>
<reference evidence="2" key="1">
    <citation type="submission" date="2020-08" db="EMBL/GenBank/DDBJ databases">
        <title>Multicomponent nature underlies the extraordinary mechanical properties of spider dragline silk.</title>
        <authorList>
            <person name="Kono N."/>
            <person name="Nakamura H."/>
            <person name="Mori M."/>
            <person name="Yoshida Y."/>
            <person name="Ohtoshi R."/>
            <person name="Malay A.D."/>
            <person name="Moran D.A.P."/>
            <person name="Tomita M."/>
            <person name="Numata K."/>
            <person name="Arakawa K."/>
        </authorList>
    </citation>
    <scope>NUCLEOTIDE SEQUENCE</scope>
</reference>
<keyword evidence="1" id="KW-0472">Membrane</keyword>
<organism evidence="2 3">
    <name type="scientific">Trichonephila clavipes</name>
    <name type="common">Golden silk orbweaver</name>
    <name type="synonym">Nephila clavipes</name>
    <dbReference type="NCBI Taxonomy" id="2585209"/>
    <lineage>
        <taxon>Eukaryota</taxon>
        <taxon>Metazoa</taxon>
        <taxon>Ecdysozoa</taxon>
        <taxon>Arthropoda</taxon>
        <taxon>Chelicerata</taxon>
        <taxon>Arachnida</taxon>
        <taxon>Araneae</taxon>
        <taxon>Araneomorphae</taxon>
        <taxon>Entelegynae</taxon>
        <taxon>Araneoidea</taxon>
        <taxon>Nephilidae</taxon>
        <taxon>Trichonephila</taxon>
    </lineage>
</organism>